<dbReference type="EMBL" id="CM018046">
    <property type="protein sequence ID" value="KAA8525574.1"/>
    <property type="molecule type" value="Genomic_DNA"/>
</dbReference>
<feature type="region of interest" description="Disordered" evidence="1">
    <location>
        <begin position="21"/>
        <end position="70"/>
    </location>
</feature>
<reference evidence="2 3" key="1">
    <citation type="submission" date="2019-09" db="EMBL/GenBank/DDBJ databases">
        <title>A chromosome-level genome assembly of the Chinese tupelo Nyssa sinensis.</title>
        <authorList>
            <person name="Yang X."/>
            <person name="Kang M."/>
            <person name="Yang Y."/>
            <person name="Xiong H."/>
            <person name="Wang M."/>
            <person name="Zhang Z."/>
            <person name="Wang Z."/>
            <person name="Wu H."/>
            <person name="Ma T."/>
            <person name="Liu J."/>
            <person name="Xi Z."/>
        </authorList>
    </citation>
    <scope>NUCLEOTIDE SEQUENCE [LARGE SCALE GENOMIC DNA]</scope>
    <source>
        <strain evidence="2">J267</strain>
        <tissue evidence="2">Leaf</tissue>
    </source>
</reference>
<organism evidence="2 3">
    <name type="scientific">Nyssa sinensis</name>
    <dbReference type="NCBI Taxonomy" id="561372"/>
    <lineage>
        <taxon>Eukaryota</taxon>
        <taxon>Viridiplantae</taxon>
        <taxon>Streptophyta</taxon>
        <taxon>Embryophyta</taxon>
        <taxon>Tracheophyta</taxon>
        <taxon>Spermatophyta</taxon>
        <taxon>Magnoliopsida</taxon>
        <taxon>eudicotyledons</taxon>
        <taxon>Gunneridae</taxon>
        <taxon>Pentapetalae</taxon>
        <taxon>asterids</taxon>
        <taxon>Cornales</taxon>
        <taxon>Nyssaceae</taxon>
        <taxon>Nyssa</taxon>
    </lineage>
</organism>
<sequence>MEASKDRVVWGTFMVGRDEVRGTARDENANGDDMREDGMVREGGGDVTDKAFGDSEDVSGLSRERKEPASGYQLVSVVEDGEVKYAAILGGVPW</sequence>
<accession>A0A5J5A5V3</accession>
<keyword evidence="3" id="KW-1185">Reference proteome</keyword>
<protein>
    <submittedName>
        <fullName evidence="2">Uncharacterized protein</fullName>
    </submittedName>
</protein>
<evidence type="ECO:0000313" key="2">
    <source>
        <dbReference type="EMBL" id="KAA8525574.1"/>
    </source>
</evidence>
<gene>
    <name evidence="2" type="ORF">F0562_007429</name>
</gene>
<evidence type="ECO:0000313" key="3">
    <source>
        <dbReference type="Proteomes" id="UP000325577"/>
    </source>
</evidence>
<name>A0A5J5A5V3_9ASTE</name>
<dbReference type="Proteomes" id="UP000325577">
    <property type="component" value="Linkage Group LG3"/>
</dbReference>
<proteinExistence type="predicted"/>
<dbReference type="AlphaFoldDB" id="A0A5J5A5V3"/>
<feature type="compositionally biased region" description="Basic and acidic residues" evidence="1">
    <location>
        <begin position="21"/>
        <end position="53"/>
    </location>
</feature>
<evidence type="ECO:0000256" key="1">
    <source>
        <dbReference type="SAM" id="MobiDB-lite"/>
    </source>
</evidence>